<dbReference type="SUPFAM" id="SSF53098">
    <property type="entry name" value="Ribonuclease H-like"/>
    <property type="match status" value="1"/>
</dbReference>
<dbReference type="EMBL" id="CP133621">
    <property type="protein sequence ID" value="WMV48818.1"/>
    <property type="molecule type" value="Genomic_DNA"/>
</dbReference>
<dbReference type="CDD" id="cd06222">
    <property type="entry name" value="RNase_H_like"/>
    <property type="match status" value="1"/>
</dbReference>
<evidence type="ECO:0000313" key="3">
    <source>
        <dbReference type="Proteomes" id="UP001234989"/>
    </source>
</evidence>
<evidence type="ECO:0000313" key="2">
    <source>
        <dbReference type="EMBL" id="WMV48818.1"/>
    </source>
</evidence>
<gene>
    <name evidence="2" type="ORF">MTR67_042203</name>
</gene>
<dbReference type="GO" id="GO:0003676">
    <property type="term" value="F:nucleic acid binding"/>
    <property type="evidence" value="ECO:0007669"/>
    <property type="project" value="InterPro"/>
</dbReference>
<dbReference type="InterPro" id="IPR053151">
    <property type="entry name" value="RNase_H-like"/>
</dbReference>
<dbReference type="Proteomes" id="UP001234989">
    <property type="component" value="Chromosome 10"/>
</dbReference>
<dbReference type="GO" id="GO:0004523">
    <property type="term" value="F:RNA-DNA hybrid ribonuclease activity"/>
    <property type="evidence" value="ECO:0007669"/>
    <property type="project" value="InterPro"/>
</dbReference>
<dbReference type="PANTHER" id="PTHR47723:SF19">
    <property type="entry name" value="POLYNUCLEOTIDYL TRANSFERASE, RIBONUCLEASE H-LIKE SUPERFAMILY PROTEIN"/>
    <property type="match status" value="1"/>
</dbReference>
<accession>A0AAF0ULI4</accession>
<dbReference type="PANTHER" id="PTHR47723">
    <property type="entry name" value="OS05G0353850 PROTEIN"/>
    <property type="match status" value="1"/>
</dbReference>
<reference evidence="2" key="1">
    <citation type="submission" date="2023-08" db="EMBL/GenBank/DDBJ databases">
        <title>A de novo genome assembly of Solanum verrucosum Schlechtendal, a Mexican diploid species geographically isolated from the other diploid A-genome species in potato relatives.</title>
        <authorList>
            <person name="Hosaka K."/>
        </authorList>
    </citation>
    <scope>NUCLEOTIDE SEQUENCE</scope>
    <source>
        <tissue evidence="2">Young leaves</tissue>
    </source>
</reference>
<organism evidence="2 3">
    <name type="scientific">Solanum verrucosum</name>
    <dbReference type="NCBI Taxonomy" id="315347"/>
    <lineage>
        <taxon>Eukaryota</taxon>
        <taxon>Viridiplantae</taxon>
        <taxon>Streptophyta</taxon>
        <taxon>Embryophyta</taxon>
        <taxon>Tracheophyta</taxon>
        <taxon>Spermatophyta</taxon>
        <taxon>Magnoliopsida</taxon>
        <taxon>eudicotyledons</taxon>
        <taxon>Gunneridae</taxon>
        <taxon>Pentapetalae</taxon>
        <taxon>asterids</taxon>
        <taxon>lamiids</taxon>
        <taxon>Solanales</taxon>
        <taxon>Solanaceae</taxon>
        <taxon>Solanoideae</taxon>
        <taxon>Solaneae</taxon>
        <taxon>Solanum</taxon>
    </lineage>
</organism>
<feature type="domain" description="RNase H type-1" evidence="1">
    <location>
        <begin position="17"/>
        <end position="97"/>
    </location>
</feature>
<evidence type="ECO:0000259" key="1">
    <source>
        <dbReference type="Pfam" id="PF13456"/>
    </source>
</evidence>
<dbReference type="InterPro" id="IPR036397">
    <property type="entry name" value="RNaseH_sf"/>
</dbReference>
<dbReference type="Pfam" id="PF13456">
    <property type="entry name" value="RVT_3"/>
    <property type="match status" value="1"/>
</dbReference>
<dbReference type="InterPro" id="IPR044730">
    <property type="entry name" value="RNase_H-like_dom_plant"/>
</dbReference>
<proteinExistence type="predicted"/>
<keyword evidence="3" id="KW-1185">Reference proteome</keyword>
<dbReference type="Gene3D" id="3.30.420.10">
    <property type="entry name" value="Ribonuclease H-like superfamily/Ribonuclease H"/>
    <property type="match status" value="1"/>
</dbReference>
<dbReference type="AlphaFoldDB" id="A0AAF0ULI4"/>
<name>A0AAF0ULI4_SOLVR</name>
<dbReference type="InterPro" id="IPR002156">
    <property type="entry name" value="RNaseH_domain"/>
</dbReference>
<sequence length="101" mass="11202">MQNSGLAGYGGIVRDDKAELWAIYGGLIVAKNFNLKDVIIETDSHEELMLMSKGGVVDNHPDRYVIKECRCILSELGISMMHTLREGNSCADHLAKLGRMH</sequence>
<dbReference type="InterPro" id="IPR012337">
    <property type="entry name" value="RNaseH-like_sf"/>
</dbReference>
<protein>
    <recommendedName>
        <fullName evidence="1">RNase H type-1 domain-containing protein</fullName>
    </recommendedName>
</protein>